<dbReference type="PROSITE" id="PS51257">
    <property type="entry name" value="PROKAR_LIPOPROTEIN"/>
    <property type="match status" value="1"/>
</dbReference>
<evidence type="ECO:0000256" key="1">
    <source>
        <dbReference type="SAM" id="SignalP"/>
    </source>
</evidence>
<feature type="domain" description="DUF4440" evidence="2">
    <location>
        <begin position="35"/>
        <end position="141"/>
    </location>
</feature>
<proteinExistence type="predicted"/>
<dbReference type="Pfam" id="PF14534">
    <property type="entry name" value="DUF4440"/>
    <property type="match status" value="1"/>
</dbReference>
<keyword evidence="1" id="KW-0732">Signal</keyword>
<evidence type="ECO:0000313" key="3">
    <source>
        <dbReference type="EMBL" id="MFK2876646.1"/>
    </source>
</evidence>
<dbReference type="SUPFAM" id="SSF54427">
    <property type="entry name" value="NTF2-like"/>
    <property type="match status" value="1"/>
</dbReference>
<dbReference type="InterPro" id="IPR027843">
    <property type="entry name" value="DUF4440"/>
</dbReference>
<sequence length="250" mass="28131">MRGTRYGWMFGLMLACTHGAAQAAPAPDALRNQLLQITQQLVDAIPRGDRGPWQRWLADDAVLVDEFGRITHKADTMASLHPFPAGFSGSIELRDAHVRQYGDSAVMQVEEYERETVFGQQLVVRYESLLTFVRQADTWKLVGYEDVTLPTAPPDLHVVGLTSSDYTGTYRYAPRRAWTVVDQHGVLSYTTHAGDTANVLQPVAKDVFMGSDDERNLIIFRRDAHGRVDTLIERRKFNDLRLTRDPSPTG</sequence>
<protein>
    <submittedName>
        <fullName evidence="3">Nuclear transport factor 2 family protein</fullName>
    </submittedName>
</protein>
<organism evidence="3 4">
    <name type="scientific">Rhodanobacter hydrolyticus</name>
    <dbReference type="NCBI Taxonomy" id="2250595"/>
    <lineage>
        <taxon>Bacteria</taxon>
        <taxon>Pseudomonadati</taxon>
        <taxon>Pseudomonadota</taxon>
        <taxon>Gammaproteobacteria</taxon>
        <taxon>Lysobacterales</taxon>
        <taxon>Rhodanobacteraceae</taxon>
        <taxon>Rhodanobacter</taxon>
    </lineage>
</organism>
<dbReference type="EMBL" id="JADIKK010000008">
    <property type="protein sequence ID" value="MFK2876646.1"/>
    <property type="molecule type" value="Genomic_DNA"/>
</dbReference>
<feature type="chain" id="PRO_5045184335" evidence="1">
    <location>
        <begin position="24"/>
        <end position="250"/>
    </location>
</feature>
<evidence type="ECO:0000259" key="2">
    <source>
        <dbReference type="Pfam" id="PF14534"/>
    </source>
</evidence>
<name>A0ABW8J680_9GAMM</name>
<dbReference type="RefSeq" id="WP_404612485.1">
    <property type="nucleotide sequence ID" value="NZ_JADIKK010000008.1"/>
</dbReference>
<accession>A0ABW8J680</accession>
<dbReference type="Proteomes" id="UP001620339">
    <property type="component" value="Unassembled WGS sequence"/>
</dbReference>
<comment type="caution">
    <text evidence="3">The sequence shown here is derived from an EMBL/GenBank/DDBJ whole genome shotgun (WGS) entry which is preliminary data.</text>
</comment>
<dbReference type="InterPro" id="IPR032710">
    <property type="entry name" value="NTF2-like_dom_sf"/>
</dbReference>
<reference evidence="3 4" key="1">
    <citation type="submission" date="2020-10" db="EMBL/GenBank/DDBJ databases">
        <title>Phylogeny of dyella-like bacteria.</title>
        <authorList>
            <person name="Fu J."/>
        </authorList>
    </citation>
    <scope>NUCLEOTIDE SEQUENCE [LARGE SCALE GENOMIC DNA]</scope>
    <source>
        <strain evidence="3 4">KACC 19113</strain>
    </source>
</reference>
<gene>
    <name evidence="3" type="ORF">ISP25_06150</name>
</gene>
<evidence type="ECO:0000313" key="4">
    <source>
        <dbReference type="Proteomes" id="UP001620339"/>
    </source>
</evidence>
<feature type="signal peptide" evidence="1">
    <location>
        <begin position="1"/>
        <end position="23"/>
    </location>
</feature>
<dbReference type="Gene3D" id="3.10.450.50">
    <property type="match status" value="1"/>
</dbReference>
<keyword evidence="4" id="KW-1185">Reference proteome</keyword>